<dbReference type="Proteomes" id="UP000198669">
    <property type="component" value="Unassembled WGS sequence"/>
</dbReference>
<keyword evidence="4" id="KW-1185">Reference proteome</keyword>
<dbReference type="InterPro" id="IPR016024">
    <property type="entry name" value="ARM-type_fold"/>
</dbReference>
<dbReference type="EMBL" id="FNMU01000001">
    <property type="protein sequence ID" value="SDV99924.1"/>
    <property type="molecule type" value="Genomic_DNA"/>
</dbReference>
<organism evidence="1 4">
    <name type="scientific">Methanohalophilus halophilus</name>
    <dbReference type="NCBI Taxonomy" id="2177"/>
    <lineage>
        <taxon>Archaea</taxon>
        <taxon>Methanobacteriati</taxon>
        <taxon>Methanobacteriota</taxon>
        <taxon>Stenosarchaea group</taxon>
        <taxon>Methanomicrobia</taxon>
        <taxon>Methanosarcinales</taxon>
        <taxon>Methanosarcinaceae</taxon>
        <taxon>Methanohalophilus</taxon>
    </lineage>
</organism>
<evidence type="ECO:0000313" key="5">
    <source>
        <dbReference type="Proteomes" id="UP000198669"/>
    </source>
</evidence>
<dbReference type="Proteomes" id="UP000186879">
    <property type="component" value="Chromosome"/>
</dbReference>
<dbReference type="STRING" id="2177.BHR79_01195"/>
<accession>A0A1L3Q029</accession>
<dbReference type="AlphaFoldDB" id="A0A1L3Q029"/>
<dbReference type="EMBL" id="RJJG01000001">
    <property type="protein sequence ID" value="RNI10899.1"/>
    <property type="molecule type" value="Genomic_DNA"/>
</dbReference>
<dbReference type="OrthoDB" id="142535at2157"/>
<reference evidence="3 5" key="2">
    <citation type="submission" date="2016-10" db="EMBL/GenBank/DDBJ databases">
        <authorList>
            <person name="de Groot N.N."/>
        </authorList>
    </citation>
    <scope>NUCLEOTIDE SEQUENCE [LARGE SCALE GENOMIC DNA]</scope>
    <source>
        <strain evidence="3 5">Z-7982</strain>
    </source>
</reference>
<dbReference type="GeneID" id="30582329"/>
<evidence type="ECO:0000313" key="4">
    <source>
        <dbReference type="Proteomes" id="UP000186879"/>
    </source>
</evidence>
<evidence type="ECO:0000313" key="6">
    <source>
        <dbReference type="Proteomes" id="UP000267921"/>
    </source>
</evidence>
<name>A0A1L3Q029_9EURY</name>
<dbReference type="KEGG" id="mhaz:BHR79_01195"/>
<dbReference type="EMBL" id="CP017921">
    <property type="protein sequence ID" value="APH38234.1"/>
    <property type="molecule type" value="Genomic_DNA"/>
</dbReference>
<reference evidence="2 6" key="3">
    <citation type="submission" date="2018-10" db="EMBL/GenBank/DDBJ databases">
        <title>Cultivation of a novel Methanohalophilus strain from Kebrit Deep of the Red Sea and a genomic comparison of members of the genus Methanohalophilus.</title>
        <authorList>
            <person name="Guan Y."/>
            <person name="Ngugi D.K."/>
            <person name="Stingl U."/>
        </authorList>
    </citation>
    <scope>NUCLEOTIDE SEQUENCE [LARGE SCALE GENOMIC DNA]</scope>
    <source>
        <strain evidence="2 6">DSM 3094</strain>
    </source>
</reference>
<dbReference type="SUPFAM" id="SSF48371">
    <property type="entry name" value="ARM repeat"/>
    <property type="match status" value="1"/>
</dbReference>
<proteinExistence type="predicted"/>
<evidence type="ECO:0000313" key="1">
    <source>
        <dbReference type="EMBL" id="APH38234.1"/>
    </source>
</evidence>
<gene>
    <name evidence="1" type="ORF">BHR79_01195</name>
    <name evidence="2" type="ORF">EFE40_01595</name>
    <name evidence="3" type="ORF">SAMN04515625_0061</name>
</gene>
<evidence type="ECO:0000313" key="2">
    <source>
        <dbReference type="EMBL" id="RNI10899.1"/>
    </source>
</evidence>
<reference evidence="1 4" key="1">
    <citation type="submission" date="2016-10" db="EMBL/GenBank/DDBJ databases">
        <title>Methanohalophilus halophilus.</title>
        <authorList>
            <person name="L'haridon S."/>
        </authorList>
    </citation>
    <scope>NUCLEOTIDE SEQUENCE [LARGE SCALE GENOMIC DNA]</scope>
    <source>
        <strain evidence="1 4">Z-7982</strain>
    </source>
</reference>
<dbReference type="Proteomes" id="UP000267921">
    <property type="component" value="Unassembled WGS sequence"/>
</dbReference>
<protein>
    <submittedName>
        <fullName evidence="1">Uncharacterized protein</fullName>
    </submittedName>
</protein>
<sequence length="302" mass="34800">MIQNEADFEEEVVQYLNKNGKMRREQLIKVLIEAHTQTNEKGDKFVDGGYSKPTINRKLGDMLGSGKIIRLNYHQLKNYGFSEDDGRATYLFTEEGLRLKTHIDEVLKLLASDDEIDKQIALKELNRYSEIYSFDETQLDLIVQNLASKNAELTNKFLTTLKNYIINRGKEPTDKKALLNALKIVLEKHGEPAGKNKVTREVAILLLSHYKDEYVLDQLIKDANALDNPLEVEEDYAHDPSMIADIIIKNPSRLFEAERQLTKEGKYDASQFISNIRGRCMRAFRMNDAEKAEIQKKLEEEL</sequence>
<dbReference type="RefSeq" id="WP_072560460.1">
    <property type="nucleotide sequence ID" value="NZ_CP017921.1"/>
</dbReference>
<evidence type="ECO:0000313" key="3">
    <source>
        <dbReference type="EMBL" id="SDV99924.1"/>
    </source>
</evidence>